<proteinExistence type="predicted"/>
<dbReference type="GO" id="GO:0016747">
    <property type="term" value="F:acyltransferase activity, transferring groups other than amino-acyl groups"/>
    <property type="evidence" value="ECO:0007669"/>
    <property type="project" value="InterPro"/>
</dbReference>
<keyword evidence="2" id="KW-0808">Transferase</keyword>
<dbReference type="Proteomes" id="UP000189940">
    <property type="component" value="Unassembled WGS sequence"/>
</dbReference>
<dbReference type="AlphaFoldDB" id="A0A1V4HXL5"/>
<dbReference type="Gene3D" id="3.40.630.30">
    <property type="match status" value="1"/>
</dbReference>
<dbReference type="SUPFAM" id="SSF55729">
    <property type="entry name" value="Acyl-CoA N-acyltransferases (Nat)"/>
    <property type="match status" value="1"/>
</dbReference>
<dbReference type="Pfam" id="PF00583">
    <property type="entry name" value="Acetyltransf_1"/>
    <property type="match status" value="1"/>
</dbReference>
<sequence length="176" mass="19285">MPELSGEAKGEWRPMVPSDLPQVLAVAKEVHPAFPEDAEVFAERLCLYTAGCLVFHAGRTIAGYVISHPWRAKDPPALNSYLGELPRRPETYYIHDLALLSGLRGTGAASLAVSQVLVRAGKERLATVSLVAVNDSAGFWVRHGFRAIPLDEIGDVTLMRKLHGYSKAASFMVRQF</sequence>
<dbReference type="InterPro" id="IPR000182">
    <property type="entry name" value="GNAT_dom"/>
</dbReference>
<gene>
    <name evidence="2" type="ORF">B2M20_11065</name>
</gene>
<accession>A0A1V4HXL5</accession>
<organism evidence="2 3">
    <name type="scientific">Nitrobacter vulgaris</name>
    <dbReference type="NCBI Taxonomy" id="29421"/>
    <lineage>
        <taxon>Bacteria</taxon>
        <taxon>Pseudomonadati</taxon>
        <taxon>Pseudomonadota</taxon>
        <taxon>Alphaproteobacteria</taxon>
        <taxon>Hyphomicrobiales</taxon>
        <taxon>Nitrobacteraceae</taxon>
        <taxon>Nitrobacter</taxon>
    </lineage>
</organism>
<evidence type="ECO:0000313" key="2">
    <source>
        <dbReference type="EMBL" id="OPH82605.1"/>
    </source>
</evidence>
<dbReference type="OrthoDB" id="359414at2"/>
<keyword evidence="3" id="KW-1185">Reference proteome</keyword>
<reference evidence="2 3" key="1">
    <citation type="submission" date="2017-02" db="EMBL/GenBank/DDBJ databases">
        <title>Genome sequence of the nitrite-oxidizing bacterium Nitrobacter vulgaris strain Ab1.</title>
        <authorList>
            <person name="Mellbye B.L."/>
            <person name="Davis E.W."/>
            <person name="Spieck E."/>
            <person name="Chang J.H."/>
            <person name="Bottomley P.J."/>
            <person name="Sayavedra-Soto L.A."/>
        </authorList>
    </citation>
    <scope>NUCLEOTIDE SEQUENCE [LARGE SCALE GENOMIC DNA]</scope>
    <source>
        <strain evidence="2 3">Ab1</strain>
    </source>
</reference>
<name>A0A1V4HXL5_NITVU</name>
<evidence type="ECO:0000259" key="1">
    <source>
        <dbReference type="PROSITE" id="PS51186"/>
    </source>
</evidence>
<comment type="caution">
    <text evidence="2">The sequence shown here is derived from an EMBL/GenBank/DDBJ whole genome shotgun (WGS) entry which is preliminary data.</text>
</comment>
<evidence type="ECO:0000313" key="3">
    <source>
        <dbReference type="Proteomes" id="UP000189940"/>
    </source>
</evidence>
<dbReference type="RefSeq" id="WP_079447103.1">
    <property type="nucleotide sequence ID" value="NZ_JAVDPZ010000023.1"/>
</dbReference>
<dbReference type="InterPro" id="IPR016181">
    <property type="entry name" value="Acyl_CoA_acyltransferase"/>
</dbReference>
<feature type="domain" description="N-acetyltransferase" evidence="1">
    <location>
        <begin position="10"/>
        <end position="164"/>
    </location>
</feature>
<dbReference type="EMBL" id="MWPQ01000042">
    <property type="protein sequence ID" value="OPH82605.1"/>
    <property type="molecule type" value="Genomic_DNA"/>
</dbReference>
<dbReference type="PROSITE" id="PS51186">
    <property type="entry name" value="GNAT"/>
    <property type="match status" value="1"/>
</dbReference>
<protein>
    <submittedName>
        <fullName evidence="2">GNAT family N-acetyltransferase</fullName>
    </submittedName>
</protein>